<evidence type="ECO:0000313" key="2">
    <source>
        <dbReference type="Proteomes" id="UP000807469"/>
    </source>
</evidence>
<comment type="caution">
    <text evidence="1">The sequence shown here is derived from an EMBL/GenBank/DDBJ whole genome shotgun (WGS) entry which is preliminary data.</text>
</comment>
<name>A0A9P5ZA78_9AGAR</name>
<sequence>LDALNACLCSLVADPSSEGILKCKQSGCETQFYHPQCISLEWAPQNWACEVQASQSRRRMNENDVIFPKIDMCLIT</sequence>
<dbReference type="AlphaFoldDB" id="A0A9P5ZA78"/>
<dbReference type="SUPFAM" id="SSF57903">
    <property type="entry name" value="FYVE/PHD zinc finger"/>
    <property type="match status" value="1"/>
</dbReference>
<evidence type="ECO:0008006" key="3">
    <source>
        <dbReference type="Google" id="ProtNLM"/>
    </source>
</evidence>
<dbReference type="Proteomes" id="UP000807469">
    <property type="component" value="Unassembled WGS sequence"/>
</dbReference>
<protein>
    <recommendedName>
        <fullName evidence="3">Zinc finger PHD-type domain-containing protein</fullName>
    </recommendedName>
</protein>
<reference evidence="1" key="1">
    <citation type="submission" date="2020-11" db="EMBL/GenBank/DDBJ databases">
        <authorList>
            <consortium name="DOE Joint Genome Institute"/>
            <person name="Ahrendt S."/>
            <person name="Riley R."/>
            <person name="Andreopoulos W."/>
            <person name="Labutti K."/>
            <person name="Pangilinan J."/>
            <person name="Ruiz-Duenas F.J."/>
            <person name="Barrasa J.M."/>
            <person name="Sanchez-Garcia M."/>
            <person name="Camarero S."/>
            <person name="Miyauchi S."/>
            <person name="Serrano A."/>
            <person name="Linde D."/>
            <person name="Babiker R."/>
            <person name="Drula E."/>
            <person name="Ayuso-Fernandez I."/>
            <person name="Pacheco R."/>
            <person name="Padilla G."/>
            <person name="Ferreira P."/>
            <person name="Barriuso J."/>
            <person name="Kellner H."/>
            <person name="Castanera R."/>
            <person name="Alfaro M."/>
            <person name="Ramirez L."/>
            <person name="Pisabarro A.G."/>
            <person name="Kuo A."/>
            <person name="Tritt A."/>
            <person name="Lipzen A."/>
            <person name="He G."/>
            <person name="Yan M."/>
            <person name="Ng V."/>
            <person name="Cullen D."/>
            <person name="Martin F."/>
            <person name="Rosso M.-N."/>
            <person name="Henrissat B."/>
            <person name="Hibbett D."/>
            <person name="Martinez A.T."/>
            <person name="Grigoriev I.V."/>
        </authorList>
    </citation>
    <scope>NUCLEOTIDE SEQUENCE</scope>
    <source>
        <strain evidence="1">CIRM-BRFM 674</strain>
    </source>
</reference>
<gene>
    <name evidence="1" type="ORF">BDN70DRAFT_799384</name>
</gene>
<proteinExistence type="predicted"/>
<keyword evidence="2" id="KW-1185">Reference proteome</keyword>
<dbReference type="InterPro" id="IPR013083">
    <property type="entry name" value="Znf_RING/FYVE/PHD"/>
</dbReference>
<dbReference type="OrthoDB" id="3267958at2759"/>
<organism evidence="1 2">
    <name type="scientific">Pholiota conissans</name>
    <dbReference type="NCBI Taxonomy" id="109636"/>
    <lineage>
        <taxon>Eukaryota</taxon>
        <taxon>Fungi</taxon>
        <taxon>Dikarya</taxon>
        <taxon>Basidiomycota</taxon>
        <taxon>Agaricomycotina</taxon>
        <taxon>Agaricomycetes</taxon>
        <taxon>Agaricomycetidae</taxon>
        <taxon>Agaricales</taxon>
        <taxon>Agaricineae</taxon>
        <taxon>Strophariaceae</taxon>
        <taxon>Pholiota</taxon>
    </lineage>
</organism>
<evidence type="ECO:0000313" key="1">
    <source>
        <dbReference type="EMBL" id="KAF9483701.1"/>
    </source>
</evidence>
<dbReference type="Gene3D" id="3.30.40.10">
    <property type="entry name" value="Zinc/RING finger domain, C3HC4 (zinc finger)"/>
    <property type="match status" value="1"/>
</dbReference>
<dbReference type="EMBL" id="MU155151">
    <property type="protein sequence ID" value="KAF9483701.1"/>
    <property type="molecule type" value="Genomic_DNA"/>
</dbReference>
<dbReference type="InterPro" id="IPR011011">
    <property type="entry name" value="Znf_FYVE_PHD"/>
</dbReference>
<feature type="non-terminal residue" evidence="1">
    <location>
        <position position="1"/>
    </location>
</feature>
<accession>A0A9P5ZA78</accession>